<dbReference type="EMBL" id="AWSV01000161">
    <property type="protein sequence ID" value="ERI81486.1"/>
    <property type="molecule type" value="Genomic_DNA"/>
</dbReference>
<sequence length="44" mass="4823">MQTDGISASRLKPGHAYADMSSEHPAMKSEEIRSPDNAYADMPE</sequence>
<evidence type="ECO:0000256" key="1">
    <source>
        <dbReference type="SAM" id="MobiDB-lite"/>
    </source>
</evidence>
<comment type="caution">
    <text evidence="2">The sequence shown here is derived from an EMBL/GenBank/DDBJ whole genome shotgun (WGS) entry which is preliminary data.</text>
</comment>
<proteinExistence type="predicted"/>
<dbReference type="PATRIC" id="fig|1321819.3.peg.2921"/>
<accession>U2DP47</accession>
<evidence type="ECO:0000313" key="3">
    <source>
        <dbReference type="Proteomes" id="UP000016496"/>
    </source>
</evidence>
<feature type="region of interest" description="Disordered" evidence="1">
    <location>
        <begin position="1"/>
        <end position="44"/>
    </location>
</feature>
<reference evidence="2 3" key="1">
    <citation type="submission" date="2013-08" db="EMBL/GenBank/DDBJ databases">
        <authorList>
            <person name="Weinstock G."/>
            <person name="Sodergren E."/>
            <person name="Wylie T."/>
            <person name="Fulton L."/>
            <person name="Fulton R."/>
            <person name="Fronick C."/>
            <person name="O'Laughlin M."/>
            <person name="Godfrey J."/>
            <person name="Miner T."/>
            <person name="Herter B."/>
            <person name="Appelbaum E."/>
            <person name="Cordes M."/>
            <person name="Lek S."/>
            <person name="Wollam A."/>
            <person name="Pepin K.H."/>
            <person name="Palsikar V.B."/>
            <person name="Mitreva M."/>
            <person name="Wilson R.K."/>
        </authorList>
    </citation>
    <scope>NUCLEOTIDE SEQUENCE [LARGE SCALE GENOMIC DNA]</scope>
    <source>
        <strain evidence="2 3">F0041</strain>
    </source>
</reference>
<feature type="compositionally biased region" description="Basic and acidic residues" evidence="1">
    <location>
        <begin position="21"/>
        <end position="34"/>
    </location>
</feature>
<gene>
    <name evidence="2" type="ORF">HMPREF1981_03159</name>
</gene>
<organism evidence="2 3">
    <name type="scientific">Bacteroides pyogenes F0041</name>
    <dbReference type="NCBI Taxonomy" id="1321819"/>
    <lineage>
        <taxon>Bacteria</taxon>
        <taxon>Pseudomonadati</taxon>
        <taxon>Bacteroidota</taxon>
        <taxon>Bacteroidia</taxon>
        <taxon>Bacteroidales</taxon>
        <taxon>Bacteroidaceae</taxon>
        <taxon>Bacteroides</taxon>
    </lineage>
</organism>
<protein>
    <submittedName>
        <fullName evidence="2">Uncharacterized protein</fullName>
    </submittedName>
</protein>
<evidence type="ECO:0000313" key="2">
    <source>
        <dbReference type="EMBL" id="ERI81486.1"/>
    </source>
</evidence>
<dbReference type="HOGENOM" id="CLU_3212632_0_0_10"/>
<name>U2DP47_9BACE</name>
<dbReference type="AlphaFoldDB" id="U2DP47"/>
<dbReference type="Proteomes" id="UP000016496">
    <property type="component" value="Unassembled WGS sequence"/>
</dbReference>